<dbReference type="InterPro" id="IPR043987">
    <property type="entry name" value="CCZ1/INTU/HSP4_longin_1"/>
</dbReference>
<feature type="compositionally biased region" description="Basic and acidic residues" evidence="3">
    <location>
        <begin position="766"/>
        <end position="780"/>
    </location>
</feature>
<feature type="region of interest" description="Disordered" evidence="3">
    <location>
        <begin position="739"/>
        <end position="820"/>
    </location>
</feature>
<reference evidence="6" key="1">
    <citation type="journal article" date="2014" name="Genome Announc.">
        <title>Draft genome sequence of the formaldehyde-resistant fungus Byssochlamys spectabilis No. 5 (anamorph Paecilomyces variotii No. 5) (NBRC109023).</title>
        <authorList>
            <person name="Oka T."/>
            <person name="Ekino K."/>
            <person name="Fukuda K."/>
            <person name="Nomura Y."/>
        </authorList>
    </citation>
    <scope>NUCLEOTIDE SEQUENCE [LARGE SCALE GENOMIC DNA]</scope>
    <source>
        <strain evidence="6">No. 5 / NBRC 109023</strain>
    </source>
</reference>
<sequence length="1094" mass="120166">MPYSLSGRNVLITGGSRGLGALVAEKFAAEGSNIAINYVSNEQRAKETAAKIESQYKVKTIIIQGDAGIQADCVRTVKTTVEQLGGLDVVISNAGWTKFSSFGDLDALSEDDWDKCWSTNVKGNLHLFREALPTFKTNPDGGSFIITSSTAGISASGSSMAYAVSKAAGLHLMKCLMQTQGEKVRINAVLPGLLLTEWGQRFSPEMIQGYADKTVLKHVADLDDCANLYTMLAKNTSMTGQSLVCDSGYVSTETGDHGYNSHILSLFPVSLYWWIEAQFYYAMPEAEPGSVIPAQLSFLAIYNPLLGTSEETLSDQIVFYFSKAAAESDTFGDSTDAISSARKDDRDVKLRQIGLAQGMVSFARNFSNGETLDSVETEKSRIVLHELEKNWWILASVDLTRLPSSTHNASSSSPGDSRFDYSSREISPPHLLAQQLRRAYSIFLLHHGTTLDEFYSRMGRETACGLLDRFWTRFAWTWDILLNGNPAAEIYNGTKLAAGGELGIGVGEEEWGSGEREVLEDFVYRTDGLVDLVVSRFGDAALPADESESPRKKSGISDTPSDEYPWLGSDTCARPSDGVIFSGVGAISRESLTQVSQWMEWIYRYGEAAYGVNENPASLRRRRRRRRQISRHIRGPSGTPGTQMKPHRNASRSGIPGRDLSPGIPPPLVALAPQPIEHTSANEAPADASGNRSTGTETPDESSGFGTDTVVKYLTLGYGSSWGFPSLSLPSHPRLSILRQEDGSSSDASQSRNSSTTRPATLSDKASQKEKKRNLGDDTVGKFVIGLRDDLEDEDSDDEDPGDGSTPKPSEKKATKNSRTMLRIVHVQMATARDGREAQDIPSEDVFKKMQVIIYVHRPFMFTFLFELQTPTLEYPTFYRSIHHQLGPLQKPLLSSTSPANVSQRISIAGTAAPNSRRPSATKQPIYDLVYDPSNRTIRSSIPNIPDPGVFLTEGPSNMRPWSRLEALNVHHRILATYSETRLRPLDMERTCKTNRSWWVTWVRIPHSGKAVIPEQDSTESEPFKEAFLIRKASDYATTASHSRASSGSRFFRDLSGASSVSPSGLSSMTSGKLAEGVGLDPRRYIESLLSLNR</sequence>
<dbReference type="SUPFAM" id="SSF51735">
    <property type="entry name" value="NAD(P)-binding Rossmann-fold domains"/>
    <property type="match status" value="1"/>
</dbReference>
<feature type="domain" description="CCZ1/INTU/HSP4 first Longin" evidence="4">
    <location>
        <begin position="297"/>
        <end position="448"/>
    </location>
</feature>
<dbReference type="Gene3D" id="3.40.50.720">
    <property type="entry name" value="NAD(P)-binding Rossmann-like Domain"/>
    <property type="match status" value="1"/>
</dbReference>
<comment type="similarity">
    <text evidence="1">Belongs to the CCZ1 family.</text>
</comment>
<evidence type="ECO:0000256" key="3">
    <source>
        <dbReference type="SAM" id="MobiDB-lite"/>
    </source>
</evidence>
<evidence type="ECO:0000313" key="6">
    <source>
        <dbReference type="Proteomes" id="UP000018001"/>
    </source>
</evidence>
<keyword evidence="2" id="KW-0521">NADP</keyword>
<feature type="region of interest" description="Disordered" evidence="3">
    <location>
        <begin position="616"/>
        <end position="706"/>
    </location>
</feature>
<dbReference type="CDD" id="cd05233">
    <property type="entry name" value="SDR_c"/>
    <property type="match status" value="1"/>
</dbReference>
<dbReference type="InterPro" id="IPR002347">
    <property type="entry name" value="SDR_fam"/>
</dbReference>
<dbReference type="InterPro" id="IPR013176">
    <property type="entry name" value="Ccz1"/>
</dbReference>
<evidence type="ECO:0000259" key="4">
    <source>
        <dbReference type="Pfam" id="PF19031"/>
    </source>
</evidence>
<dbReference type="PANTHER" id="PTHR13056">
    <property type="entry name" value="VACUOLAR FUSION PROTEIN CCZ1 HOMOLOG-RELATED"/>
    <property type="match status" value="1"/>
</dbReference>
<dbReference type="HOGENOM" id="CLU_009628_0_0_1"/>
<dbReference type="eggNOG" id="KOG2622">
    <property type="taxonomic scope" value="Eukaryota"/>
</dbReference>
<dbReference type="PANTHER" id="PTHR13056:SF0">
    <property type="entry name" value="VACUOLAR FUSION PROTEIN CCZ1 HOMOLOG-RELATED"/>
    <property type="match status" value="1"/>
</dbReference>
<dbReference type="Pfam" id="PF13561">
    <property type="entry name" value="adh_short_C2"/>
    <property type="match status" value="1"/>
</dbReference>
<dbReference type="Pfam" id="PF19031">
    <property type="entry name" value="Intu_longin_1"/>
    <property type="match status" value="1"/>
</dbReference>
<dbReference type="PRINTS" id="PR00081">
    <property type="entry name" value="GDHRDH"/>
</dbReference>
<dbReference type="eggNOG" id="KOG0725">
    <property type="taxonomic scope" value="Eukaryota"/>
</dbReference>
<evidence type="ECO:0000256" key="2">
    <source>
        <dbReference type="ARBA" id="ARBA00022857"/>
    </source>
</evidence>
<organism evidence="5 6">
    <name type="scientific">Byssochlamys spectabilis (strain No. 5 / NBRC 109023)</name>
    <name type="common">Paecilomyces variotii</name>
    <dbReference type="NCBI Taxonomy" id="1356009"/>
    <lineage>
        <taxon>Eukaryota</taxon>
        <taxon>Fungi</taxon>
        <taxon>Dikarya</taxon>
        <taxon>Ascomycota</taxon>
        <taxon>Pezizomycotina</taxon>
        <taxon>Eurotiomycetes</taxon>
        <taxon>Eurotiomycetidae</taxon>
        <taxon>Eurotiales</taxon>
        <taxon>Thermoascaceae</taxon>
        <taxon>Paecilomyces</taxon>
    </lineage>
</organism>
<dbReference type="AlphaFoldDB" id="V5HUF3"/>
<dbReference type="OrthoDB" id="240546at2759"/>
<comment type="caution">
    <text evidence="5">The sequence shown here is derived from an EMBL/GenBank/DDBJ whole genome shotgun (WGS) entry which is preliminary data.</text>
</comment>
<feature type="compositionally biased region" description="Acidic residues" evidence="3">
    <location>
        <begin position="790"/>
        <end position="802"/>
    </location>
</feature>
<evidence type="ECO:0000313" key="5">
    <source>
        <dbReference type="EMBL" id="GAD93240.1"/>
    </source>
</evidence>
<name>V5HUF3_BYSSN</name>
<protein>
    <recommendedName>
        <fullName evidence="4">CCZ1/INTU/HSP4 first Longin domain-containing protein</fullName>
    </recommendedName>
</protein>
<proteinExistence type="inferred from homology"/>
<accession>V5HUF3</accession>
<evidence type="ECO:0000256" key="1">
    <source>
        <dbReference type="ARBA" id="ARBA00005352"/>
    </source>
</evidence>
<keyword evidence="6" id="KW-1185">Reference proteome</keyword>
<feature type="compositionally biased region" description="Basic residues" evidence="3">
    <location>
        <begin position="619"/>
        <end position="634"/>
    </location>
</feature>
<dbReference type="Proteomes" id="UP000018001">
    <property type="component" value="Unassembled WGS sequence"/>
</dbReference>
<dbReference type="GO" id="GO:0035658">
    <property type="term" value="C:Mon1-Ccz1 complex"/>
    <property type="evidence" value="ECO:0007669"/>
    <property type="project" value="InterPro"/>
</dbReference>
<dbReference type="InParanoid" id="V5HUF3"/>
<feature type="region of interest" description="Disordered" evidence="3">
    <location>
        <begin position="544"/>
        <end position="569"/>
    </location>
</feature>
<gene>
    <name evidence="5" type="ORF">PVAR5_1848</name>
</gene>
<feature type="compositionally biased region" description="Low complexity" evidence="3">
    <location>
        <begin position="745"/>
        <end position="755"/>
    </location>
</feature>
<dbReference type="PROSITE" id="PS00061">
    <property type="entry name" value="ADH_SHORT"/>
    <property type="match status" value="1"/>
</dbReference>
<dbReference type="InterPro" id="IPR020904">
    <property type="entry name" value="Sc_DH/Rdtase_CS"/>
</dbReference>
<dbReference type="EMBL" id="BAUL01000051">
    <property type="protein sequence ID" value="GAD93240.1"/>
    <property type="molecule type" value="Genomic_DNA"/>
</dbReference>
<dbReference type="GO" id="GO:0016192">
    <property type="term" value="P:vesicle-mediated transport"/>
    <property type="evidence" value="ECO:0007669"/>
    <property type="project" value="InterPro"/>
</dbReference>
<dbReference type="InterPro" id="IPR036291">
    <property type="entry name" value="NAD(P)-bd_dom_sf"/>
</dbReference>